<dbReference type="SUPFAM" id="SSF53901">
    <property type="entry name" value="Thiolase-like"/>
    <property type="match status" value="2"/>
</dbReference>
<accession>A0ABV9CRU0</accession>
<dbReference type="Pfam" id="PF02801">
    <property type="entry name" value="Ketoacyl-synt_C"/>
    <property type="match status" value="1"/>
</dbReference>
<reference evidence="6" key="1">
    <citation type="journal article" date="2019" name="Int. J. Syst. Evol. Microbiol.">
        <title>The Global Catalogue of Microorganisms (GCM) 10K type strain sequencing project: providing services to taxonomists for standard genome sequencing and annotation.</title>
        <authorList>
            <consortium name="The Broad Institute Genomics Platform"/>
            <consortium name="The Broad Institute Genome Sequencing Center for Infectious Disease"/>
            <person name="Wu L."/>
            <person name="Ma J."/>
        </authorList>
    </citation>
    <scope>NUCLEOTIDE SEQUENCE [LARGE SCALE GENOMIC DNA]</scope>
    <source>
        <strain evidence="6">CGMCC 4.7132</strain>
    </source>
</reference>
<organism evidence="5 6">
    <name type="scientific">Sphaerisporangium dianthi</name>
    <dbReference type="NCBI Taxonomy" id="1436120"/>
    <lineage>
        <taxon>Bacteria</taxon>
        <taxon>Bacillati</taxon>
        <taxon>Actinomycetota</taxon>
        <taxon>Actinomycetes</taxon>
        <taxon>Streptosporangiales</taxon>
        <taxon>Streptosporangiaceae</taxon>
        <taxon>Sphaerisporangium</taxon>
    </lineage>
</organism>
<dbReference type="SMART" id="SM00825">
    <property type="entry name" value="PKS_KS"/>
    <property type="match status" value="1"/>
</dbReference>
<dbReference type="PROSITE" id="PS52004">
    <property type="entry name" value="KS3_2"/>
    <property type="match status" value="1"/>
</dbReference>
<protein>
    <submittedName>
        <fullName evidence="5">Beta-ketoacyl-[acyl-carrier-protein] synthase family protein</fullName>
    </submittedName>
</protein>
<gene>
    <name evidence="5" type="ORF">ACFO60_34535</name>
</gene>
<dbReference type="InterPro" id="IPR016039">
    <property type="entry name" value="Thiolase-like"/>
</dbReference>
<dbReference type="PROSITE" id="PS00606">
    <property type="entry name" value="KS3_1"/>
    <property type="match status" value="1"/>
</dbReference>
<feature type="domain" description="Ketosynthase family 3 (KS3)" evidence="4">
    <location>
        <begin position="1"/>
        <end position="407"/>
    </location>
</feature>
<dbReference type="PANTHER" id="PTHR11712">
    <property type="entry name" value="POLYKETIDE SYNTHASE-RELATED"/>
    <property type="match status" value="1"/>
</dbReference>
<keyword evidence="6" id="KW-1185">Reference proteome</keyword>
<evidence type="ECO:0000259" key="4">
    <source>
        <dbReference type="PROSITE" id="PS52004"/>
    </source>
</evidence>
<evidence type="ECO:0000313" key="5">
    <source>
        <dbReference type="EMBL" id="MFC4535911.1"/>
    </source>
</evidence>
<dbReference type="EMBL" id="JBHSFP010000037">
    <property type="protein sequence ID" value="MFC4535911.1"/>
    <property type="molecule type" value="Genomic_DNA"/>
</dbReference>
<evidence type="ECO:0000313" key="6">
    <source>
        <dbReference type="Proteomes" id="UP001596004"/>
    </source>
</evidence>
<dbReference type="Gene3D" id="3.40.47.10">
    <property type="match status" value="1"/>
</dbReference>
<evidence type="ECO:0000256" key="2">
    <source>
        <dbReference type="ARBA" id="ARBA00022679"/>
    </source>
</evidence>
<dbReference type="NCBIfam" id="NF005589">
    <property type="entry name" value="PRK07314.1"/>
    <property type="match status" value="1"/>
</dbReference>
<dbReference type="InterPro" id="IPR000794">
    <property type="entry name" value="Beta-ketoacyl_synthase"/>
</dbReference>
<evidence type="ECO:0000256" key="1">
    <source>
        <dbReference type="ARBA" id="ARBA00008467"/>
    </source>
</evidence>
<name>A0ABV9CRU0_9ACTN</name>
<keyword evidence="2 3" id="KW-0808">Transferase</keyword>
<comment type="similarity">
    <text evidence="1 3">Belongs to the thiolase-like superfamily. Beta-ketoacyl-ACP synthases family.</text>
</comment>
<dbReference type="Proteomes" id="UP001596004">
    <property type="component" value="Unassembled WGS sequence"/>
</dbReference>
<dbReference type="InterPro" id="IPR018201">
    <property type="entry name" value="Ketoacyl_synth_AS"/>
</dbReference>
<comment type="caution">
    <text evidence="5">The sequence shown here is derived from an EMBL/GenBank/DDBJ whole genome shotgun (WGS) entry which is preliminary data.</text>
</comment>
<dbReference type="InterPro" id="IPR014030">
    <property type="entry name" value="Ketoacyl_synth_N"/>
</dbReference>
<dbReference type="PANTHER" id="PTHR11712:SF347">
    <property type="entry name" value="BETA KETOACYL-ACYL CARRIER PROTEIN SYNTHASE"/>
    <property type="match status" value="1"/>
</dbReference>
<dbReference type="RefSeq" id="WP_380849388.1">
    <property type="nucleotide sequence ID" value="NZ_JBHSFP010000037.1"/>
</dbReference>
<proteinExistence type="inferred from homology"/>
<dbReference type="InterPro" id="IPR020841">
    <property type="entry name" value="PKS_Beta-ketoAc_synthase_dom"/>
</dbReference>
<evidence type="ECO:0000256" key="3">
    <source>
        <dbReference type="RuleBase" id="RU003694"/>
    </source>
</evidence>
<sequence>MRKVVVTGRGAISPVGLSWAETWNGMLAGRSGIRELSGIELTGLPVRIGGQIDGFDAEEHLPAPLVRRTDRTVHLALAAAAAALREAGLPQAGLGPRAAVVVGSVGGHGRGIAAAQSAFARKGVSGLSPYTFAATGIVGLAAEVALYAGAQGPVSTVATACATGATCIGEGMRLIREGAADVVLAGGADDTLTAFDLAVAARARALSRRNDRPEAASRPFDRGRDGFVMSAGAGIVVLESAEHAAARGAEVFGELAGYGATTDAHHLTAPHPEGVMAQRAVRAALADARADARDVGYVNAHGTSTRQNDATELAVVRGVFGERAAALPVSSTKSVTGHMLAAAGAVEAMAMLEAVRTGMLPPTANCDDPEDPAMDFVAHRAQERRVDLAISNSFGFGGHNAVLVGRRG</sequence>
<dbReference type="CDD" id="cd00834">
    <property type="entry name" value="KAS_I_II"/>
    <property type="match status" value="1"/>
</dbReference>
<dbReference type="InterPro" id="IPR014031">
    <property type="entry name" value="Ketoacyl_synth_C"/>
</dbReference>
<dbReference type="Pfam" id="PF00109">
    <property type="entry name" value="ketoacyl-synt"/>
    <property type="match status" value="1"/>
</dbReference>